<gene>
    <name evidence="2" type="ORF">MNB_SV-13-126</name>
</gene>
<feature type="transmembrane region" description="Helical" evidence="1">
    <location>
        <begin position="47"/>
        <end position="68"/>
    </location>
</feature>
<feature type="transmembrane region" description="Helical" evidence="1">
    <location>
        <begin position="88"/>
        <end position="108"/>
    </location>
</feature>
<protein>
    <submittedName>
        <fullName evidence="2">Uncharacterized protein</fullName>
    </submittedName>
</protein>
<dbReference type="AlphaFoldDB" id="A0A1W1BSL4"/>
<sequence length="118" mass="13525">MTPLLWVISDANINWVLFANIISFTGTLILVYPFVNYVYPYMLTKTATFLLNSLLTILSIWINLTAIAFTLPHSYIYEAILNATIEKIIAIGTTYIIAVNTLTLPLLYQQQRKIENFF</sequence>
<evidence type="ECO:0000313" key="2">
    <source>
        <dbReference type="EMBL" id="SFV56484.1"/>
    </source>
</evidence>
<keyword evidence="1" id="KW-0472">Membrane</keyword>
<keyword evidence="1" id="KW-0812">Transmembrane</keyword>
<proteinExistence type="predicted"/>
<organism evidence="2">
    <name type="scientific">hydrothermal vent metagenome</name>
    <dbReference type="NCBI Taxonomy" id="652676"/>
    <lineage>
        <taxon>unclassified sequences</taxon>
        <taxon>metagenomes</taxon>
        <taxon>ecological metagenomes</taxon>
    </lineage>
</organism>
<name>A0A1W1BSL4_9ZZZZ</name>
<feature type="transmembrane region" description="Helical" evidence="1">
    <location>
        <begin position="12"/>
        <end position="35"/>
    </location>
</feature>
<reference evidence="2" key="1">
    <citation type="submission" date="2016-10" db="EMBL/GenBank/DDBJ databases">
        <authorList>
            <person name="de Groot N.N."/>
        </authorList>
    </citation>
    <scope>NUCLEOTIDE SEQUENCE</scope>
</reference>
<dbReference type="EMBL" id="FPHM01000036">
    <property type="protein sequence ID" value="SFV56484.1"/>
    <property type="molecule type" value="Genomic_DNA"/>
</dbReference>
<evidence type="ECO:0000256" key="1">
    <source>
        <dbReference type="SAM" id="Phobius"/>
    </source>
</evidence>
<keyword evidence="1" id="KW-1133">Transmembrane helix</keyword>
<accession>A0A1W1BSL4</accession>